<sequence>MSSLKVKQNQLEAPASPPWMGWAGPEEWASDHKSPFFILRAQYLRTWAPLSEILLFLGFSSSKSRIIQTKLKLINKTDHGTAVLRERTSKSSILHEVDLPRLLVFRRKRRENRPRRRHPIPRLRPPGPTRCHNNSLRRCPAHRRAARSTAHRPPGRNFETLRRKRLPEAAPAPEGGGGRGWRGVGGPIDDFAGLREAETILEVVELNGGGDGEADAAVAEAAEGGDLAVAVLAAGVARGPHDPRVSEARLQSRRRRRRVGGGGGGGGGEFVVVDELINLSEREDDRGELATTWGDIYL</sequence>
<protein>
    <submittedName>
        <fullName evidence="2">P-loop containing nucleoside triphosphatehydrolases superfamily protein</fullName>
    </submittedName>
</protein>
<feature type="region of interest" description="Disordered" evidence="1">
    <location>
        <begin position="113"/>
        <end position="184"/>
    </location>
</feature>
<dbReference type="Proteomes" id="UP000325081">
    <property type="component" value="Unassembled WGS sequence"/>
</dbReference>
<evidence type="ECO:0000313" key="3">
    <source>
        <dbReference type="Proteomes" id="UP000325081"/>
    </source>
</evidence>
<evidence type="ECO:0000313" key="2">
    <source>
        <dbReference type="EMBL" id="GER38601.1"/>
    </source>
</evidence>
<dbReference type="EMBL" id="BKCP01005516">
    <property type="protein sequence ID" value="GER38601.1"/>
    <property type="molecule type" value="Genomic_DNA"/>
</dbReference>
<comment type="caution">
    <text evidence="2">The sequence shown here is derived from an EMBL/GenBank/DDBJ whole genome shotgun (WGS) entry which is preliminary data.</text>
</comment>
<keyword evidence="2" id="KW-0378">Hydrolase</keyword>
<dbReference type="AlphaFoldDB" id="A0A5A7Q143"/>
<accession>A0A5A7Q143</accession>
<name>A0A5A7Q143_STRAF</name>
<feature type="region of interest" description="Disordered" evidence="1">
    <location>
        <begin position="240"/>
        <end position="266"/>
    </location>
</feature>
<organism evidence="2 3">
    <name type="scientific">Striga asiatica</name>
    <name type="common">Asiatic witchweed</name>
    <name type="synonym">Buchnera asiatica</name>
    <dbReference type="NCBI Taxonomy" id="4170"/>
    <lineage>
        <taxon>Eukaryota</taxon>
        <taxon>Viridiplantae</taxon>
        <taxon>Streptophyta</taxon>
        <taxon>Embryophyta</taxon>
        <taxon>Tracheophyta</taxon>
        <taxon>Spermatophyta</taxon>
        <taxon>Magnoliopsida</taxon>
        <taxon>eudicotyledons</taxon>
        <taxon>Gunneridae</taxon>
        <taxon>Pentapetalae</taxon>
        <taxon>asterids</taxon>
        <taxon>lamiids</taxon>
        <taxon>Lamiales</taxon>
        <taxon>Orobanchaceae</taxon>
        <taxon>Buchnereae</taxon>
        <taxon>Striga</taxon>
    </lineage>
</organism>
<proteinExistence type="predicted"/>
<keyword evidence="3" id="KW-1185">Reference proteome</keyword>
<feature type="compositionally biased region" description="Gly residues" evidence="1">
    <location>
        <begin position="174"/>
        <end position="184"/>
    </location>
</feature>
<dbReference type="GO" id="GO:0016787">
    <property type="term" value="F:hydrolase activity"/>
    <property type="evidence" value="ECO:0007669"/>
    <property type="project" value="UniProtKB-KW"/>
</dbReference>
<gene>
    <name evidence="2" type="ORF">STAS_15121</name>
</gene>
<feature type="compositionally biased region" description="Basic residues" evidence="1">
    <location>
        <begin position="139"/>
        <end position="154"/>
    </location>
</feature>
<evidence type="ECO:0000256" key="1">
    <source>
        <dbReference type="SAM" id="MobiDB-lite"/>
    </source>
</evidence>
<reference evidence="3" key="1">
    <citation type="journal article" date="2019" name="Curr. Biol.">
        <title>Genome Sequence of Striga asiatica Provides Insight into the Evolution of Plant Parasitism.</title>
        <authorList>
            <person name="Yoshida S."/>
            <person name="Kim S."/>
            <person name="Wafula E.K."/>
            <person name="Tanskanen J."/>
            <person name="Kim Y.M."/>
            <person name="Honaas L."/>
            <person name="Yang Z."/>
            <person name="Spallek T."/>
            <person name="Conn C.E."/>
            <person name="Ichihashi Y."/>
            <person name="Cheong K."/>
            <person name="Cui S."/>
            <person name="Der J.P."/>
            <person name="Gundlach H."/>
            <person name="Jiao Y."/>
            <person name="Hori C."/>
            <person name="Ishida J.K."/>
            <person name="Kasahara H."/>
            <person name="Kiba T."/>
            <person name="Kim M.S."/>
            <person name="Koo N."/>
            <person name="Laohavisit A."/>
            <person name="Lee Y.H."/>
            <person name="Lumba S."/>
            <person name="McCourt P."/>
            <person name="Mortimer J.C."/>
            <person name="Mutuku J.M."/>
            <person name="Nomura T."/>
            <person name="Sasaki-Sekimoto Y."/>
            <person name="Seto Y."/>
            <person name="Wang Y."/>
            <person name="Wakatake T."/>
            <person name="Sakakibara H."/>
            <person name="Demura T."/>
            <person name="Yamaguchi S."/>
            <person name="Yoneyama K."/>
            <person name="Manabe R.I."/>
            <person name="Nelson D.C."/>
            <person name="Schulman A.H."/>
            <person name="Timko M.P."/>
            <person name="dePamphilis C.W."/>
            <person name="Choi D."/>
            <person name="Shirasu K."/>
        </authorList>
    </citation>
    <scope>NUCLEOTIDE SEQUENCE [LARGE SCALE GENOMIC DNA]</scope>
    <source>
        <strain evidence="3">cv. UVA1</strain>
    </source>
</reference>